<reference evidence="2" key="1">
    <citation type="journal article" date="2017" name="Elife">
        <title>The kinetoplastid-infecting Bodo saltans virus (BsV), a window into the most abundant giant viruses in the sea.</title>
        <authorList>
            <person name="Deeg C.M."/>
            <person name="Chow C.-E.T."/>
            <person name="Suttle C.A."/>
        </authorList>
    </citation>
    <scope>NUCLEOTIDE SEQUENCE</scope>
    <source>
        <strain evidence="2">NG1</strain>
    </source>
</reference>
<gene>
    <name evidence="2" type="ORF">BMW23_0171</name>
</gene>
<sequence>MVKVRISFCKNIGKMKEISSTIVEPEFNEIIKIAKNKLKLKINESKIRLFVAKTTFTSTIGQELTIDNTPSIVINDTIICVSEGEDFMLSKEIKNANCTLICPFNFILKKSQLNLPLNISNAQNTRNTTIEQLESLNNSQQYDMHGDFPILDGDVLKHFKDIVKNNNTFVQIDCGDYYAFDYNSATSCDFPNPSTFKNKKEKWIASVKREMRGIIICAHTGKVLARRFHKFFNINECDETNINKIQLAHDFILTEKIDGSLVSPFLINSKLVFATRSQIRHDIENPNKDFIEYCIESNKSPLFELCENDHLVGVIDHTVKSLTLLAIRDNITGEYMNYDNMILLASKYNIKYAKRILINGSLYDIVNDIYNRNLIEGCVLANGQQMYKIKTNWYSSIAYSLKQGGNNNTCFLLELIKCRPIISDIPIYKIYQTILNENSDDYLSHCCTLLPQNERDFLMKTKMDFLDNINKLHTEITTWIDDMTAQYSKDIITQSMINANFTYQFIYACIHNNLDSKTIFINNIKDLCSPIHYKNLQDILLLNDKNIIHVYCDLDGVLVDFEKGVKELTGKFPQEYPNVGYMWANIEKVDNFWTKLEWTEDGKELWDFIIANNNRIHVEILTGLPDGKFKDISNRDKKIWCKNNLGDTKINTCMGREKYTYCQKNFILIDDREEYGVNWQKKGGVFIHHTNTKDTIEQMENILQGKAIVAKQKIYDGIFKNNFELLTQKPANETIYKILNGECIQNLIIIMRGISGCGKTTFTNLLYKSQKEGNVSICSADHYFTIIGKYNKDLTNIAHDYCKDEFNTAIKLKTNIIIIDNTNIMKKHFEYYINTAKNLNKDIIIIELNTYEIADEFNLRNVHNVSLSKIKLMKRNFEMIDNDNVMRILTK</sequence>
<dbReference type="Pfam" id="PF09511">
    <property type="entry name" value="RNA_lig_T4_1"/>
    <property type="match status" value="1"/>
</dbReference>
<keyword evidence="3" id="KW-1185">Reference proteome</keyword>
<dbReference type="Gene3D" id="3.40.50.300">
    <property type="entry name" value="P-loop containing nucleotide triphosphate hydrolases"/>
    <property type="match status" value="1"/>
</dbReference>
<protein>
    <submittedName>
        <fullName evidence="2">tRNA ligase/uridine kinase</fullName>
    </submittedName>
</protein>
<accession>A0A2H4UTQ7</accession>
<dbReference type="InterPro" id="IPR026302">
    <property type="entry name" value="NEDD4-bd_p2"/>
</dbReference>
<dbReference type="EMBL" id="MF782455">
    <property type="protein sequence ID" value="ATZ80229.1"/>
    <property type="molecule type" value="Genomic_DNA"/>
</dbReference>
<organism evidence="2">
    <name type="scientific">Bodo saltans virus</name>
    <dbReference type="NCBI Taxonomy" id="2024608"/>
    <lineage>
        <taxon>Viruses</taxon>
        <taxon>Varidnaviria</taxon>
        <taxon>Bamfordvirae</taxon>
        <taxon>Nucleocytoviricota</taxon>
        <taxon>Megaviricetes</taxon>
        <taxon>Imitervirales</taxon>
        <taxon>Mimiviridae</taxon>
        <taxon>Klosneuvirinae</taxon>
        <taxon>Theiavirus</taxon>
        <taxon>Theiavirus salishense</taxon>
    </lineage>
</organism>
<dbReference type="PANTHER" id="PTHR13308:SF40">
    <property type="entry name" value="NEDD4-BINDING PROTEIN 2-LIKE 1"/>
    <property type="match status" value="1"/>
</dbReference>
<dbReference type="PANTHER" id="PTHR13308">
    <property type="entry name" value="NEDD4-BINDING PROTEIN 2-LIKE 1"/>
    <property type="match status" value="1"/>
</dbReference>
<dbReference type="GO" id="GO:0016301">
    <property type="term" value="F:kinase activity"/>
    <property type="evidence" value="ECO:0007669"/>
    <property type="project" value="UniProtKB-KW"/>
</dbReference>
<dbReference type="SUPFAM" id="SSF56091">
    <property type="entry name" value="DNA ligase/mRNA capping enzyme, catalytic domain"/>
    <property type="match status" value="1"/>
</dbReference>
<keyword evidence="2" id="KW-0808">Transferase</keyword>
<keyword evidence="2" id="KW-0436">Ligase</keyword>
<dbReference type="Pfam" id="PF13671">
    <property type="entry name" value="AAA_33"/>
    <property type="match status" value="1"/>
</dbReference>
<dbReference type="SUPFAM" id="SSF52540">
    <property type="entry name" value="P-loop containing nucleoside triphosphate hydrolases"/>
    <property type="match status" value="1"/>
</dbReference>
<proteinExistence type="predicted"/>
<evidence type="ECO:0000259" key="1">
    <source>
        <dbReference type="Pfam" id="PF09511"/>
    </source>
</evidence>
<name>A0A2H4UTQ7_9VIRU</name>
<feature type="domain" description="T4 RNA ligase 1-like N-terminal" evidence="1">
    <location>
        <begin position="210"/>
        <end position="394"/>
    </location>
</feature>
<evidence type="ECO:0000313" key="3">
    <source>
        <dbReference type="Proteomes" id="UP000240325"/>
    </source>
</evidence>
<keyword evidence="2" id="KW-0418">Kinase</keyword>
<evidence type="ECO:0000313" key="2">
    <source>
        <dbReference type="EMBL" id="ATZ80229.1"/>
    </source>
</evidence>
<dbReference type="GO" id="GO:0016874">
    <property type="term" value="F:ligase activity"/>
    <property type="evidence" value="ECO:0007669"/>
    <property type="project" value="UniProtKB-KW"/>
</dbReference>
<dbReference type="InterPro" id="IPR027417">
    <property type="entry name" value="P-loop_NTPase"/>
</dbReference>
<dbReference type="Proteomes" id="UP000240325">
    <property type="component" value="Segment"/>
</dbReference>
<dbReference type="InterPro" id="IPR019039">
    <property type="entry name" value="T4-Rnl1-like_N"/>
</dbReference>